<evidence type="ECO:0000256" key="13">
    <source>
        <dbReference type="SAM" id="Phobius"/>
    </source>
</evidence>
<evidence type="ECO:0000256" key="10">
    <source>
        <dbReference type="ARBA" id="ARBA00022989"/>
    </source>
</evidence>
<gene>
    <name evidence="15" type="ORF">A3B30_00365</name>
</gene>
<evidence type="ECO:0000313" key="16">
    <source>
        <dbReference type="Proteomes" id="UP000178248"/>
    </source>
</evidence>
<name>A0A1G2BS22_9BACT</name>
<protein>
    <recommendedName>
        <fullName evidence="14">Peptidase M50 domain-containing protein</fullName>
    </recommendedName>
</protein>
<feature type="transmembrane region" description="Helical" evidence="13">
    <location>
        <begin position="91"/>
        <end position="118"/>
    </location>
</feature>
<comment type="caution">
    <text evidence="15">The sequence shown here is derived from an EMBL/GenBank/DDBJ whole genome shotgun (WGS) entry which is preliminary data.</text>
</comment>
<evidence type="ECO:0000256" key="6">
    <source>
        <dbReference type="ARBA" id="ARBA00022692"/>
    </source>
</evidence>
<evidence type="ECO:0000256" key="3">
    <source>
        <dbReference type="ARBA" id="ARBA00007931"/>
    </source>
</evidence>
<dbReference type="InterPro" id="IPR008915">
    <property type="entry name" value="Peptidase_M50"/>
</dbReference>
<dbReference type="STRING" id="1798551.A3B30_00365"/>
<keyword evidence="12 13" id="KW-0472">Membrane</keyword>
<evidence type="ECO:0000256" key="4">
    <source>
        <dbReference type="ARBA" id="ARBA00022475"/>
    </source>
</evidence>
<keyword evidence="4" id="KW-1003">Cell membrane</keyword>
<dbReference type="GO" id="GO:0006508">
    <property type="term" value="P:proteolysis"/>
    <property type="evidence" value="ECO:0007669"/>
    <property type="project" value="UniProtKB-KW"/>
</dbReference>
<evidence type="ECO:0000256" key="2">
    <source>
        <dbReference type="ARBA" id="ARBA00004651"/>
    </source>
</evidence>
<feature type="transmembrane region" description="Helical" evidence="13">
    <location>
        <begin position="124"/>
        <end position="145"/>
    </location>
</feature>
<keyword evidence="5" id="KW-0645">Protease</keyword>
<accession>A0A1G2BS22</accession>
<evidence type="ECO:0000256" key="7">
    <source>
        <dbReference type="ARBA" id="ARBA00022723"/>
    </source>
</evidence>
<evidence type="ECO:0000256" key="8">
    <source>
        <dbReference type="ARBA" id="ARBA00022801"/>
    </source>
</evidence>
<dbReference type="PANTHER" id="PTHR35864">
    <property type="entry name" value="ZINC METALLOPROTEASE MJ0611-RELATED"/>
    <property type="match status" value="1"/>
</dbReference>
<evidence type="ECO:0000256" key="1">
    <source>
        <dbReference type="ARBA" id="ARBA00001947"/>
    </source>
</evidence>
<dbReference type="GO" id="GO:0005886">
    <property type="term" value="C:plasma membrane"/>
    <property type="evidence" value="ECO:0007669"/>
    <property type="project" value="UniProtKB-SubCell"/>
</dbReference>
<evidence type="ECO:0000256" key="12">
    <source>
        <dbReference type="ARBA" id="ARBA00023136"/>
    </source>
</evidence>
<keyword evidence="8" id="KW-0378">Hydrolase</keyword>
<dbReference type="AlphaFoldDB" id="A0A1G2BS22"/>
<dbReference type="CDD" id="cd06158">
    <property type="entry name" value="S2P-M50_like_1"/>
    <property type="match status" value="1"/>
</dbReference>
<keyword evidence="9" id="KW-0862">Zinc</keyword>
<comment type="similarity">
    <text evidence="3">Belongs to the peptidase M50B family.</text>
</comment>
<reference evidence="15 16" key="1">
    <citation type="journal article" date="2016" name="Nat. Commun.">
        <title>Thousands of microbial genomes shed light on interconnected biogeochemical processes in an aquifer system.</title>
        <authorList>
            <person name="Anantharaman K."/>
            <person name="Brown C.T."/>
            <person name="Hug L.A."/>
            <person name="Sharon I."/>
            <person name="Castelle C.J."/>
            <person name="Probst A.J."/>
            <person name="Thomas B.C."/>
            <person name="Singh A."/>
            <person name="Wilkins M.J."/>
            <person name="Karaoz U."/>
            <person name="Brodie E.L."/>
            <person name="Williams K.H."/>
            <person name="Hubbard S.S."/>
            <person name="Banfield J.F."/>
        </authorList>
    </citation>
    <scope>NUCLEOTIDE SEQUENCE [LARGE SCALE GENOMIC DNA]</scope>
</reference>
<feature type="domain" description="Peptidase M50" evidence="14">
    <location>
        <begin position="125"/>
        <end position="164"/>
    </location>
</feature>
<keyword evidence="7" id="KW-0479">Metal-binding</keyword>
<feature type="transmembrane region" description="Helical" evidence="13">
    <location>
        <begin position="177"/>
        <end position="201"/>
    </location>
</feature>
<sequence>MLFDLLSSGPIVALAFVAALALGISIHEFSHALAAYLQGDMTARDAGRLTLNPLAHLDPVGSIMLLLAGFGWGKPTPYNPYNLRFRRFGPLLVALAGPVSNAIGGALSLTAAALLLPVLGGDNVLIIFLSTLFFVNVMLMLFNLLPLPPLDGSQILFTLLPDRFHAFKVALARNGPWLLLGFIILDNVAGLHLFGSVYNFFLNLLDRFLGL</sequence>
<organism evidence="15 16">
    <name type="scientific">Candidatus Komeilibacteria bacterium RIFCSPLOWO2_01_FULL_52_15</name>
    <dbReference type="NCBI Taxonomy" id="1798551"/>
    <lineage>
        <taxon>Bacteria</taxon>
        <taxon>Candidatus Komeiliibacteriota</taxon>
    </lineage>
</organism>
<evidence type="ECO:0000259" key="14">
    <source>
        <dbReference type="Pfam" id="PF02163"/>
    </source>
</evidence>
<dbReference type="GO" id="GO:0046872">
    <property type="term" value="F:metal ion binding"/>
    <property type="evidence" value="ECO:0007669"/>
    <property type="project" value="UniProtKB-KW"/>
</dbReference>
<dbReference type="Pfam" id="PF02163">
    <property type="entry name" value="Peptidase_M50"/>
    <property type="match status" value="1"/>
</dbReference>
<keyword evidence="10 13" id="KW-1133">Transmembrane helix</keyword>
<comment type="subcellular location">
    <subcellularLocation>
        <location evidence="2">Cell membrane</location>
        <topology evidence="2">Multi-pass membrane protein</topology>
    </subcellularLocation>
</comment>
<comment type="cofactor">
    <cofactor evidence="1">
        <name>Zn(2+)</name>
        <dbReference type="ChEBI" id="CHEBI:29105"/>
    </cofactor>
</comment>
<evidence type="ECO:0000313" key="15">
    <source>
        <dbReference type="EMBL" id="OGY91027.1"/>
    </source>
</evidence>
<evidence type="ECO:0000256" key="9">
    <source>
        <dbReference type="ARBA" id="ARBA00022833"/>
    </source>
</evidence>
<dbReference type="EMBL" id="MHKM01000029">
    <property type="protein sequence ID" value="OGY91027.1"/>
    <property type="molecule type" value="Genomic_DNA"/>
</dbReference>
<keyword evidence="6 13" id="KW-0812">Transmembrane</keyword>
<dbReference type="InterPro" id="IPR052348">
    <property type="entry name" value="Metallopeptidase_M50B"/>
</dbReference>
<dbReference type="InterPro" id="IPR044537">
    <property type="entry name" value="Rip2-like"/>
</dbReference>
<dbReference type="GO" id="GO:0008237">
    <property type="term" value="F:metallopeptidase activity"/>
    <property type="evidence" value="ECO:0007669"/>
    <property type="project" value="UniProtKB-KW"/>
</dbReference>
<dbReference type="PANTHER" id="PTHR35864:SF1">
    <property type="entry name" value="ZINC METALLOPROTEASE YWHC-RELATED"/>
    <property type="match status" value="1"/>
</dbReference>
<dbReference type="Proteomes" id="UP000178248">
    <property type="component" value="Unassembled WGS sequence"/>
</dbReference>
<keyword evidence="11" id="KW-0482">Metalloprotease</keyword>
<evidence type="ECO:0000256" key="11">
    <source>
        <dbReference type="ARBA" id="ARBA00023049"/>
    </source>
</evidence>
<feature type="transmembrane region" description="Helical" evidence="13">
    <location>
        <begin position="50"/>
        <end position="70"/>
    </location>
</feature>
<proteinExistence type="inferred from homology"/>
<evidence type="ECO:0000256" key="5">
    <source>
        <dbReference type="ARBA" id="ARBA00022670"/>
    </source>
</evidence>